<dbReference type="Pfam" id="PF01042">
    <property type="entry name" value="Ribonuc_L-PSP"/>
    <property type="match status" value="1"/>
</dbReference>
<dbReference type="Proteomes" id="UP000198939">
    <property type="component" value="Unassembled WGS sequence"/>
</dbReference>
<reference evidence="2 4" key="3">
    <citation type="submission" date="2016-10" db="EMBL/GenBank/DDBJ databases">
        <authorList>
            <person name="Varghese N."/>
            <person name="Submissions S."/>
        </authorList>
    </citation>
    <scope>NUCLEOTIDE SEQUENCE [LARGE SCALE GENOMIC DNA]</scope>
    <source>
        <strain evidence="2 4">CGMCC 1.7071</strain>
    </source>
</reference>
<evidence type="ECO:0000313" key="3">
    <source>
        <dbReference type="Proteomes" id="UP000183063"/>
    </source>
</evidence>
<evidence type="ECO:0000313" key="2">
    <source>
        <dbReference type="EMBL" id="SEP32596.1"/>
    </source>
</evidence>
<protein>
    <submittedName>
        <fullName evidence="2">Endoribonuclease L-PSP</fullName>
    </submittedName>
    <submittedName>
        <fullName evidence="1">RutC family protein</fullName>
    </submittedName>
</protein>
<gene>
    <name evidence="1" type="ORF">RTCCBAU85039_6760</name>
    <name evidence="2" type="ORF">SAMN05216228_10858</name>
</gene>
<reference evidence="3" key="1">
    <citation type="submission" date="2016-10" db="EMBL/GenBank/DDBJ databases">
        <authorList>
            <person name="Wibberg D."/>
        </authorList>
    </citation>
    <scope>NUCLEOTIDE SEQUENCE [LARGE SCALE GENOMIC DNA]</scope>
</reference>
<evidence type="ECO:0000313" key="4">
    <source>
        <dbReference type="Proteomes" id="UP000198939"/>
    </source>
</evidence>
<dbReference type="EMBL" id="FNXB01000100">
    <property type="protein sequence ID" value="SEI21921.1"/>
    <property type="molecule type" value="Genomic_DNA"/>
</dbReference>
<dbReference type="CDD" id="cd00448">
    <property type="entry name" value="YjgF_YER057c_UK114_family"/>
    <property type="match status" value="1"/>
</dbReference>
<dbReference type="InterPro" id="IPR006175">
    <property type="entry name" value="YjgF/YER057c/UK114"/>
</dbReference>
<dbReference type="InterPro" id="IPR035959">
    <property type="entry name" value="RutC-like_sf"/>
</dbReference>
<dbReference type="Gene3D" id="3.30.1330.40">
    <property type="entry name" value="RutC-like"/>
    <property type="match status" value="1"/>
</dbReference>
<organism evidence="1 3">
    <name type="scientific">Rhizobium tibeticum</name>
    <dbReference type="NCBI Taxonomy" id="501024"/>
    <lineage>
        <taxon>Bacteria</taxon>
        <taxon>Pseudomonadati</taxon>
        <taxon>Pseudomonadota</taxon>
        <taxon>Alphaproteobacteria</taxon>
        <taxon>Hyphomicrobiales</taxon>
        <taxon>Rhizobiaceae</taxon>
        <taxon>Rhizobium/Agrobacterium group</taxon>
        <taxon>Rhizobium</taxon>
    </lineage>
</organism>
<reference evidence="1" key="2">
    <citation type="submission" date="2016-10" db="EMBL/GenBank/DDBJ databases">
        <authorList>
            <person name="de Groot N.N."/>
        </authorList>
    </citation>
    <scope>NUCLEOTIDE SEQUENCE [LARGE SCALE GENOMIC DNA]</scope>
    <source>
        <strain evidence="1">CCBAU85039</strain>
    </source>
</reference>
<dbReference type="SUPFAM" id="SSF55298">
    <property type="entry name" value="YjgF-like"/>
    <property type="match status" value="1"/>
</dbReference>
<keyword evidence="4" id="KW-1185">Reference proteome</keyword>
<proteinExistence type="predicted"/>
<evidence type="ECO:0000313" key="1">
    <source>
        <dbReference type="EMBL" id="SEI21921.1"/>
    </source>
</evidence>
<accession>A0A1H8WYB0</accession>
<dbReference type="AlphaFoldDB" id="A0A1H8WYB0"/>
<dbReference type="Proteomes" id="UP000183063">
    <property type="component" value="Unassembled WGS sequence"/>
</dbReference>
<name>A0A1H8WYB0_9HYPH</name>
<dbReference type="EMBL" id="FOCV01000085">
    <property type="protein sequence ID" value="SEP32596.1"/>
    <property type="molecule type" value="Genomic_DNA"/>
</dbReference>
<sequence length="83" mass="8495">MANQAVIEEVSTTDAPGGVGPYSQAVKVGGLLFVFGQLPIDPATSEFNSANAVEQYPYAEGRGIGSRAGALADVCEAVAQAMY</sequence>
<dbReference type="STRING" id="501024.RTCCBAU85039_6760"/>